<dbReference type="InterPro" id="IPR032675">
    <property type="entry name" value="LRR_dom_sf"/>
</dbReference>
<accession>A0AAV1X791</accession>
<dbReference type="InterPro" id="IPR050647">
    <property type="entry name" value="Plant_LRR-RLKs"/>
</dbReference>
<dbReference type="PROSITE" id="PS00107">
    <property type="entry name" value="PROTEIN_KINASE_ATP"/>
    <property type="match status" value="1"/>
</dbReference>
<keyword evidence="14" id="KW-0325">Glycoprotein</keyword>
<dbReference type="InterPro" id="IPR008271">
    <property type="entry name" value="Ser/Thr_kinase_AS"/>
</dbReference>
<evidence type="ECO:0000256" key="11">
    <source>
        <dbReference type="ARBA" id="ARBA00022989"/>
    </source>
</evidence>
<dbReference type="GO" id="GO:0005524">
    <property type="term" value="F:ATP binding"/>
    <property type="evidence" value="ECO:0007669"/>
    <property type="project" value="UniProtKB-UniRule"/>
</dbReference>
<evidence type="ECO:0000313" key="19">
    <source>
        <dbReference type="Proteomes" id="UP001497480"/>
    </source>
</evidence>
<evidence type="ECO:0000256" key="7">
    <source>
        <dbReference type="ARBA" id="ARBA00022737"/>
    </source>
</evidence>
<keyword evidence="8 15" id="KW-0547">Nucleotide-binding</keyword>
<evidence type="ECO:0000256" key="4">
    <source>
        <dbReference type="ARBA" id="ARBA00022679"/>
    </source>
</evidence>
<dbReference type="GO" id="GO:0016020">
    <property type="term" value="C:membrane"/>
    <property type="evidence" value="ECO:0007669"/>
    <property type="project" value="UniProtKB-SubCell"/>
</dbReference>
<evidence type="ECO:0000256" key="5">
    <source>
        <dbReference type="ARBA" id="ARBA00022692"/>
    </source>
</evidence>
<keyword evidence="3" id="KW-0433">Leucine-rich repeat</keyword>
<evidence type="ECO:0000256" key="15">
    <source>
        <dbReference type="PROSITE-ProRule" id="PRU10141"/>
    </source>
</evidence>
<keyword evidence="7" id="KW-0677">Repeat</keyword>
<evidence type="ECO:0000256" key="2">
    <source>
        <dbReference type="ARBA" id="ARBA00009592"/>
    </source>
</evidence>
<evidence type="ECO:0000256" key="9">
    <source>
        <dbReference type="ARBA" id="ARBA00022777"/>
    </source>
</evidence>
<dbReference type="Gene3D" id="3.80.10.10">
    <property type="entry name" value="Ribonuclease Inhibitor"/>
    <property type="match status" value="1"/>
</dbReference>
<dbReference type="InterPro" id="IPR000719">
    <property type="entry name" value="Prot_kinase_dom"/>
</dbReference>
<dbReference type="PROSITE" id="PS51450">
    <property type="entry name" value="LRR"/>
    <property type="match status" value="1"/>
</dbReference>
<evidence type="ECO:0000256" key="3">
    <source>
        <dbReference type="ARBA" id="ARBA00022614"/>
    </source>
</evidence>
<reference evidence="18 19" key="1">
    <citation type="submission" date="2024-03" db="EMBL/GenBank/DDBJ databases">
        <authorList>
            <person name="Martinez-Hernandez J."/>
        </authorList>
    </citation>
    <scope>NUCLEOTIDE SEQUENCE [LARGE SCALE GENOMIC DNA]</scope>
</reference>
<dbReference type="PANTHER" id="PTHR48056">
    <property type="entry name" value="LRR RECEPTOR-LIKE SERINE/THREONINE-PROTEIN KINASE-RELATED"/>
    <property type="match status" value="1"/>
</dbReference>
<feature type="transmembrane region" description="Helical" evidence="16">
    <location>
        <begin position="273"/>
        <end position="298"/>
    </location>
</feature>
<sequence>MSLPHFESNLSLRYMDISKNNIRGAIPSSLGNCTNLTEINLSMNRLTGIIPSELGQLVNIEILDLAHNNLEGPLPPQLSNCAKMDRFDVGFNFLNGSFPSSLRTWKRIATLILRENHFTGGIPGFLSELYMLRELQLGGNLLGGEIPRSMGKLQQLFYGLNLSANGLTGEIPSEIRNLQELQSLDLSLNNLSGSIDVLDDLGSLIEVNISYNFFSGTLPKNVMKLLYSSPSSFMGNPHLCVNSPSSLDLNYTKISHLKACVYKSTDHIGINTFVIVIIELGSSVLVSAMLMALVCLYMRRKWKQESSMDWPFSMTRVPGTDAYYKEVRDLAESQYASLHDLVMKATDNLDDRYVIGSGAHGVVYKAQLGPNNVLAVKKVVFGSNKSKYLRILQNEIKALRNKHQNLVTCRGYWFARDFGLIVSDYMENGSLHDILHDKYPPPPLSWKVRFKIAVGVARGLAYLHHDCTPCILHRDIKPRNILLDASMEPFITDFGTALFRRIRALTYETDREIHPQRRPMLSTFIAGTAGYIAPENAYAIAPSRKSDVYSYGVVLLEILTRKKVVVMALIEEKEQETHLVSWVRSVWLKTGKIKEIVDSDLSSLFEHSGIVQKQVTEVLKLALTCTERDPENRPTMQHVDYIYQGELFKR</sequence>
<dbReference type="Pfam" id="PF00560">
    <property type="entry name" value="LRR_1"/>
    <property type="match status" value="1"/>
</dbReference>
<dbReference type="Gene3D" id="3.30.200.20">
    <property type="entry name" value="Phosphorylase Kinase, domain 1"/>
    <property type="match status" value="1"/>
</dbReference>
<evidence type="ECO:0000256" key="6">
    <source>
        <dbReference type="ARBA" id="ARBA00022729"/>
    </source>
</evidence>
<dbReference type="EMBL" id="CAXHTB010000013">
    <property type="protein sequence ID" value="CAL0317580.1"/>
    <property type="molecule type" value="Genomic_DNA"/>
</dbReference>
<evidence type="ECO:0000256" key="10">
    <source>
        <dbReference type="ARBA" id="ARBA00022840"/>
    </source>
</evidence>
<dbReference type="Pfam" id="PF00069">
    <property type="entry name" value="Pkinase"/>
    <property type="match status" value="1"/>
</dbReference>
<feature type="domain" description="Protein kinase" evidence="17">
    <location>
        <begin position="349"/>
        <end position="648"/>
    </location>
</feature>
<dbReference type="InterPro" id="IPR017441">
    <property type="entry name" value="Protein_kinase_ATP_BS"/>
</dbReference>
<keyword evidence="10 15" id="KW-0067">ATP-binding</keyword>
<dbReference type="PROSITE" id="PS00108">
    <property type="entry name" value="PROTEIN_KINASE_ST"/>
    <property type="match status" value="1"/>
</dbReference>
<evidence type="ECO:0000259" key="17">
    <source>
        <dbReference type="PROSITE" id="PS50011"/>
    </source>
</evidence>
<evidence type="ECO:0000256" key="8">
    <source>
        <dbReference type="ARBA" id="ARBA00022741"/>
    </source>
</evidence>
<comment type="similarity">
    <text evidence="2">Belongs to the RLP family.</text>
</comment>
<dbReference type="PANTHER" id="PTHR48056:SF23">
    <property type="entry name" value="PROTEIN KINASE DOMAIN-CONTAINING PROTEIN"/>
    <property type="match status" value="1"/>
</dbReference>
<evidence type="ECO:0000313" key="18">
    <source>
        <dbReference type="EMBL" id="CAL0317580.1"/>
    </source>
</evidence>
<proteinExistence type="inferred from homology"/>
<keyword evidence="12 16" id="KW-0472">Membrane</keyword>
<dbReference type="Pfam" id="PF13855">
    <property type="entry name" value="LRR_8"/>
    <property type="match status" value="1"/>
</dbReference>
<comment type="caution">
    <text evidence="18">The sequence shown here is derived from an EMBL/GenBank/DDBJ whole genome shotgun (WGS) entry which is preliminary data.</text>
</comment>
<comment type="subcellular location">
    <subcellularLocation>
        <location evidence="1">Membrane</location>
        <topology evidence="1">Single-pass type I membrane protein</topology>
    </subcellularLocation>
</comment>
<name>A0AAV1X791_LUPLU</name>
<dbReference type="InterPro" id="IPR011009">
    <property type="entry name" value="Kinase-like_dom_sf"/>
</dbReference>
<dbReference type="Gene3D" id="1.10.510.10">
    <property type="entry name" value="Transferase(Phosphotransferase) domain 1"/>
    <property type="match status" value="1"/>
</dbReference>
<gene>
    <name evidence="18" type="ORF">LLUT_LOCUS18640</name>
</gene>
<feature type="binding site" evidence="15">
    <location>
        <position position="378"/>
    </location>
    <ligand>
        <name>ATP</name>
        <dbReference type="ChEBI" id="CHEBI:30616"/>
    </ligand>
</feature>
<dbReference type="AlphaFoldDB" id="A0AAV1X791"/>
<dbReference type="GO" id="GO:0033612">
    <property type="term" value="F:receptor serine/threonine kinase binding"/>
    <property type="evidence" value="ECO:0007669"/>
    <property type="project" value="TreeGrafter"/>
</dbReference>
<dbReference type="FunFam" id="3.80.10.10:FF:000111">
    <property type="entry name" value="LRR receptor-like serine/threonine-protein kinase ERECTA"/>
    <property type="match status" value="1"/>
</dbReference>
<dbReference type="PROSITE" id="PS50011">
    <property type="entry name" value="PROTEIN_KINASE_DOM"/>
    <property type="match status" value="1"/>
</dbReference>
<dbReference type="Proteomes" id="UP001497480">
    <property type="component" value="Unassembled WGS sequence"/>
</dbReference>
<keyword evidence="6" id="KW-0732">Signal</keyword>
<organism evidence="18 19">
    <name type="scientific">Lupinus luteus</name>
    <name type="common">European yellow lupine</name>
    <dbReference type="NCBI Taxonomy" id="3873"/>
    <lineage>
        <taxon>Eukaryota</taxon>
        <taxon>Viridiplantae</taxon>
        <taxon>Streptophyta</taxon>
        <taxon>Embryophyta</taxon>
        <taxon>Tracheophyta</taxon>
        <taxon>Spermatophyta</taxon>
        <taxon>Magnoliopsida</taxon>
        <taxon>eudicotyledons</taxon>
        <taxon>Gunneridae</taxon>
        <taxon>Pentapetalae</taxon>
        <taxon>rosids</taxon>
        <taxon>fabids</taxon>
        <taxon>Fabales</taxon>
        <taxon>Fabaceae</taxon>
        <taxon>Papilionoideae</taxon>
        <taxon>50 kb inversion clade</taxon>
        <taxon>genistoids sensu lato</taxon>
        <taxon>core genistoids</taxon>
        <taxon>Genisteae</taxon>
        <taxon>Lupinus</taxon>
    </lineage>
</organism>
<keyword evidence="13" id="KW-0675">Receptor</keyword>
<keyword evidence="11 16" id="KW-1133">Transmembrane helix</keyword>
<keyword evidence="9" id="KW-0418">Kinase</keyword>
<evidence type="ECO:0000256" key="1">
    <source>
        <dbReference type="ARBA" id="ARBA00004479"/>
    </source>
</evidence>
<keyword evidence="19" id="KW-1185">Reference proteome</keyword>
<dbReference type="SUPFAM" id="SSF52058">
    <property type="entry name" value="L domain-like"/>
    <property type="match status" value="1"/>
</dbReference>
<dbReference type="FunFam" id="3.80.10.10:FF:000439">
    <property type="entry name" value="LRR receptor-like serine/threonine-protein kinase FLS2"/>
    <property type="match status" value="1"/>
</dbReference>
<keyword evidence="5 16" id="KW-0812">Transmembrane</keyword>
<evidence type="ECO:0000256" key="16">
    <source>
        <dbReference type="SAM" id="Phobius"/>
    </source>
</evidence>
<dbReference type="SMART" id="SM00220">
    <property type="entry name" value="S_TKc"/>
    <property type="match status" value="1"/>
</dbReference>
<dbReference type="InterPro" id="IPR001611">
    <property type="entry name" value="Leu-rich_rpt"/>
</dbReference>
<dbReference type="GO" id="GO:0004672">
    <property type="term" value="F:protein kinase activity"/>
    <property type="evidence" value="ECO:0007669"/>
    <property type="project" value="InterPro"/>
</dbReference>
<protein>
    <recommendedName>
        <fullName evidence="17">Protein kinase domain-containing protein</fullName>
    </recommendedName>
</protein>
<dbReference type="SUPFAM" id="SSF56112">
    <property type="entry name" value="Protein kinase-like (PK-like)"/>
    <property type="match status" value="1"/>
</dbReference>
<dbReference type="FunFam" id="1.10.510.10:FF:000388">
    <property type="entry name" value="Leucine-rich repeat receptor-like tyrosine-protein kinase PXC3"/>
    <property type="match status" value="1"/>
</dbReference>
<evidence type="ECO:0000256" key="12">
    <source>
        <dbReference type="ARBA" id="ARBA00023136"/>
    </source>
</evidence>
<evidence type="ECO:0000256" key="14">
    <source>
        <dbReference type="ARBA" id="ARBA00023180"/>
    </source>
</evidence>
<evidence type="ECO:0000256" key="13">
    <source>
        <dbReference type="ARBA" id="ARBA00023170"/>
    </source>
</evidence>
<keyword evidence="4" id="KW-0808">Transferase</keyword>